<protein>
    <recommendedName>
        <fullName evidence="2">Tetratricopeptide repeat protein</fullName>
    </recommendedName>
</protein>
<dbReference type="EMBL" id="LAZR01010420">
    <property type="protein sequence ID" value="KKM67043.1"/>
    <property type="molecule type" value="Genomic_DNA"/>
</dbReference>
<reference evidence="1" key="1">
    <citation type="journal article" date="2015" name="Nature">
        <title>Complex archaea that bridge the gap between prokaryotes and eukaryotes.</title>
        <authorList>
            <person name="Spang A."/>
            <person name="Saw J.H."/>
            <person name="Jorgensen S.L."/>
            <person name="Zaremba-Niedzwiedzka K."/>
            <person name="Martijn J."/>
            <person name="Lind A.E."/>
            <person name="van Eijk R."/>
            <person name="Schleper C."/>
            <person name="Guy L."/>
            <person name="Ettema T.J."/>
        </authorList>
    </citation>
    <scope>NUCLEOTIDE SEQUENCE</scope>
</reference>
<proteinExistence type="predicted"/>
<evidence type="ECO:0008006" key="2">
    <source>
        <dbReference type="Google" id="ProtNLM"/>
    </source>
</evidence>
<dbReference type="Gene3D" id="1.25.40.10">
    <property type="entry name" value="Tetratricopeptide repeat domain"/>
    <property type="match status" value="1"/>
</dbReference>
<name>A0A0F9JBV4_9ZZZZ</name>
<comment type="caution">
    <text evidence="1">The sequence shown here is derived from an EMBL/GenBank/DDBJ whole genome shotgun (WGS) entry which is preliminary data.</text>
</comment>
<evidence type="ECO:0000313" key="1">
    <source>
        <dbReference type="EMBL" id="KKM67043.1"/>
    </source>
</evidence>
<organism evidence="1">
    <name type="scientific">marine sediment metagenome</name>
    <dbReference type="NCBI Taxonomy" id="412755"/>
    <lineage>
        <taxon>unclassified sequences</taxon>
        <taxon>metagenomes</taxon>
        <taxon>ecological metagenomes</taxon>
    </lineage>
</organism>
<accession>A0A0F9JBV4</accession>
<sequence>MNLSNNKSKKTLQEFKVNDSITLKLEGNSTIIYVDGKEFKHCKYLLLKIPIDEIEKFDSIESIDEAAEKLDKSMERKRDKVEVPPSAEFWGHCSNLQIWSENNYDTRLLHSNLSFPLLKKLTEAGDLMAKKVFKDEIAKRFSSEHSTVMKYLAVRGYLSYLNEEELKTLFETYKENPEKLLEAAPQYITLIISSFTTKAPFQYIEEVVETIPAEKKAKFLGEIGESIAKVKLKPVNFETQVQVQKSKDSNIDLAIKIFELAAKNSNCPDKVYELLPHLYGTKNRWDKAITIYEKAIEYNGIKPLYITGILLAAFYTGRQDIINKYLERSIKNPEVLDDPYSISNVIYALNRKETKEASETALKLTKNYWVNVKYPKITSKTLNTGVPRIAAQNVEKKRMIASLWVNMTDTFMVADIINETLEEIVNEILNKLDDMHPTIYENIAWYFLKKEKIDESIYYLKEAKNKSHPGFMTIRESKYFKPLKDNPEFLKLFN</sequence>
<dbReference type="AlphaFoldDB" id="A0A0F9JBV4"/>
<dbReference type="InterPro" id="IPR011990">
    <property type="entry name" value="TPR-like_helical_dom_sf"/>
</dbReference>
<dbReference type="SUPFAM" id="SSF81901">
    <property type="entry name" value="HCP-like"/>
    <property type="match status" value="1"/>
</dbReference>
<gene>
    <name evidence="1" type="ORF">LCGC14_1475110</name>
</gene>